<comment type="caution">
    <text evidence="8">Lacks conserved residue(s) required for the propagation of feature annotation.</text>
</comment>
<accession>A0AAG5DDM6</accession>
<feature type="transmembrane region" description="Helical" evidence="8">
    <location>
        <begin position="40"/>
        <end position="59"/>
    </location>
</feature>
<dbReference type="GO" id="GO:0007165">
    <property type="term" value="P:signal transduction"/>
    <property type="evidence" value="ECO:0007669"/>
    <property type="project" value="UniProtKB-KW"/>
</dbReference>
<comment type="subcellular location">
    <subcellularLocation>
        <location evidence="1 8">Cell membrane</location>
        <topology evidence="1 8">Multi-pass membrane protein</topology>
    </subcellularLocation>
</comment>
<keyword evidence="2 8" id="KW-1003">Cell membrane</keyword>
<dbReference type="GO" id="GO:0007635">
    <property type="term" value="P:chemosensory behavior"/>
    <property type="evidence" value="ECO:0007669"/>
    <property type="project" value="TreeGrafter"/>
</dbReference>
<dbReference type="GO" id="GO:0050909">
    <property type="term" value="P:sensory perception of taste"/>
    <property type="evidence" value="ECO:0007669"/>
    <property type="project" value="InterPro"/>
</dbReference>
<evidence type="ECO:0000313" key="10">
    <source>
        <dbReference type="Proteomes" id="UP000075880"/>
    </source>
</evidence>
<evidence type="ECO:0000256" key="7">
    <source>
        <dbReference type="ARBA" id="ARBA00023224"/>
    </source>
</evidence>
<dbReference type="Proteomes" id="UP000075880">
    <property type="component" value="Unassembled WGS sequence"/>
</dbReference>
<dbReference type="GO" id="GO:0043025">
    <property type="term" value="C:neuronal cell body"/>
    <property type="evidence" value="ECO:0007669"/>
    <property type="project" value="TreeGrafter"/>
</dbReference>
<dbReference type="PANTHER" id="PTHR21143">
    <property type="entry name" value="INVERTEBRATE GUSTATORY RECEPTOR"/>
    <property type="match status" value="1"/>
</dbReference>
<name>A0AAG5DDM6_ANOAO</name>
<evidence type="ECO:0000256" key="8">
    <source>
        <dbReference type="RuleBase" id="RU363108"/>
    </source>
</evidence>
<evidence type="ECO:0000256" key="1">
    <source>
        <dbReference type="ARBA" id="ARBA00004651"/>
    </source>
</evidence>
<keyword evidence="5 8" id="KW-0472">Membrane</keyword>
<dbReference type="GO" id="GO:0005886">
    <property type="term" value="C:plasma membrane"/>
    <property type="evidence" value="ECO:0007669"/>
    <property type="project" value="UniProtKB-SubCell"/>
</dbReference>
<evidence type="ECO:0000256" key="5">
    <source>
        <dbReference type="ARBA" id="ARBA00023136"/>
    </source>
</evidence>
<keyword evidence="3 8" id="KW-0812">Transmembrane</keyword>
<comment type="similarity">
    <text evidence="8">Belongs to the insect chemoreceptor superfamily. Gustatory receptor (GR) family.</text>
</comment>
<keyword evidence="4 8" id="KW-1133">Transmembrane helix</keyword>
<feature type="transmembrane region" description="Helical" evidence="8">
    <location>
        <begin position="350"/>
        <end position="368"/>
    </location>
</feature>
<dbReference type="AlphaFoldDB" id="A0AAG5DDM6"/>
<evidence type="ECO:0000256" key="6">
    <source>
        <dbReference type="ARBA" id="ARBA00023170"/>
    </source>
</evidence>
<feature type="transmembrane region" description="Helical" evidence="8">
    <location>
        <begin position="160"/>
        <end position="180"/>
    </location>
</feature>
<organism evidence="9 10">
    <name type="scientific">Anopheles atroparvus</name>
    <name type="common">European mosquito</name>
    <dbReference type="NCBI Taxonomy" id="41427"/>
    <lineage>
        <taxon>Eukaryota</taxon>
        <taxon>Metazoa</taxon>
        <taxon>Ecdysozoa</taxon>
        <taxon>Arthropoda</taxon>
        <taxon>Hexapoda</taxon>
        <taxon>Insecta</taxon>
        <taxon>Pterygota</taxon>
        <taxon>Neoptera</taxon>
        <taxon>Endopterygota</taxon>
        <taxon>Diptera</taxon>
        <taxon>Nematocera</taxon>
        <taxon>Culicoidea</taxon>
        <taxon>Culicidae</taxon>
        <taxon>Anophelinae</taxon>
        <taxon>Anopheles</taxon>
    </lineage>
</organism>
<evidence type="ECO:0000256" key="3">
    <source>
        <dbReference type="ARBA" id="ARBA00022692"/>
    </source>
</evidence>
<keyword evidence="10" id="KW-1185">Reference proteome</keyword>
<keyword evidence="7 8" id="KW-0807">Transducer</keyword>
<evidence type="ECO:0000313" key="9">
    <source>
        <dbReference type="EnsemblMetazoa" id="ENSAATROPP008843"/>
    </source>
</evidence>
<dbReference type="GO" id="GO:0030424">
    <property type="term" value="C:axon"/>
    <property type="evidence" value="ECO:0007669"/>
    <property type="project" value="TreeGrafter"/>
</dbReference>
<protein>
    <recommendedName>
        <fullName evidence="8">Gustatory receptor</fullName>
    </recommendedName>
</protein>
<dbReference type="EnsemblMetazoa" id="ENSAATROPT009775">
    <property type="protein sequence ID" value="ENSAATROPP008843"/>
    <property type="gene ID" value="ENSAATROPG007968"/>
</dbReference>
<dbReference type="GO" id="GO:0030425">
    <property type="term" value="C:dendrite"/>
    <property type="evidence" value="ECO:0007669"/>
    <property type="project" value="TreeGrafter"/>
</dbReference>
<dbReference type="InterPro" id="IPR013604">
    <property type="entry name" value="7TM_chemorcpt"/>
</dbReference>
<feature type="transmembrane region" description="Helical" evidence="8">
    <location>
        <begin position="71"/>
        <end position="91"/>
    </location>
</feature>
<proteinExistence type="inferred from homology"/>
<sequence length="374" mass="43547">MTGLDRPLRVFFSVGNMFHIVPCRYNSETNRFEANSRQNLLAFAINLTLCGSLVCYDWLRMSEGKLTLQSPTSNIIIMIYLVTFPPSMVYMQLQTYANRKRITALFNVLFLDECWWSFVRPDNRLGLFACAFLVGVMVCLGGLVTSLSRLNLLLDAIVDMAWFYVAAFMTVVYVVCVLMLRIRLVQLQDAVRRNPLAVRSRWIVLLDQCRCSVRLVEEINRNFSGIMLTIIIQMQLELSNQYFTLYCYVQHGITLNEALWVTQCWASQFLVMLLAVGFSCERCHNQLDETIVAIRNSFDWKEDDDDDDHENKPVLMPRSLMKHMDKFLLDNLEQKMRFNACGFFDMDSKLICMVLISIVTYLLVLIQFHQREIK</sequence>
<evidence type="ECO:0000256" key="2">
    <source>
        <dbReference type="ARBA" id="ARBA00022475"/>
    </source>
</evidence>
<dbReference type="GO" id="GO:0008049">
    <property type="term" value="P:male courtship behavior"/>
    <property type="evidence" value="ECO:0007669"/>
    <property type="project" value="TreeGrafter"/>
</dbReference>
<evidence type="ECO:0000256" key="4">
    <source>
        <dbReference type="ARBA" id="ARBA00022989"/>
    </source>
</evidence>
<dbReference type="PANTHER" id="PTHR21143:SF134">
    <property type="entry name" value="GUSTATORY RECEPTOR"/>
    <property type="match status" value="1"/>
</dbReference>
<keyword evidence="6 8" id="KW-0675">Receptor</keyword>
<comment type="function">
    <text evidence="8">Gustatory receptor which mediates acceptance or avoidance behavior, depending on its substrates.</text>
</comment>
<dbReference type="Pfam" id="PF08395">
    <property type="entry name" value="7tm_7"/>
    <property type="match status" value="1"/>
</dbReference>
<reference evidence="9" key="1">
    <citation type="submission" date="2024-04" db="UniProtKB">
        <authorList>
            <consortium name="EnsemblMetazoa"/>
        </authorList>
    </citation>
    <scope>IDENTIFICATION</scope>
    <source>
        <strain evidence="9">EBRO</strain>
    </source>
</reference>
<feature type="transmembrane region" description="Helical" evidence="8">
    <location>
        <begin position="125"/>
        <end position="148"/>
    </location>
</feature>